<reference evidence="2 3" key="2">
    <citation type="journal article" date="2008" name="Nature">
        <title>The Phaeodactylum genome reveals the evolutionary history of diatom genomes.</title>
        <authorList>
            <person name="Bowler C."/>
            <person name="Allen A.E."/>
            <person name="Badger J.H."/>
            <person name="Grimwood J."/>
            <person name="Jabbari K."/>
            <person name="Kuo A."/>
            <person name="Maheswari U."/>
            <person name="Martens C."/>
            <person name="Maumus F."/>
            <person name="Otillar R.P."/>
            <person name="Rayko E."/>
            <person name="Salamov A."/>
            <person name="Vandepoele K."/>
            <person name="Beszteri B."/>
            <person name="Gruber A."/>
            <person name="Heijde M."/>
            <person name="Katinka M."/>
            <person name="Mock T."/>
            <person name="Valentin K."/>
            <person name="Verret F."/>
            <person name="Berges J.A."/>
            <person name="Brownlee C."/>
            <person name="Cadoret J.P."/>
            <person name="Chiovitti A."/>
            <person name="Choi C.J."/>
            <person name="Coesel S."/>
            <person name="De Martino A."/>
            <person name="Detter J.C."/>
            <person name="Durkin C."/>
            <person name="Falciatore A."/>
            <person name="Fournet J."/>
            <person name="Haruta M."/>
            <person name="Huysman M.J."/>
            <person name="Jenkins B.D."/>
            <person name="Jiroutova K."/>
            <person name="Jorgensen R.E."/>
            <person name="Joubert Y."/>
            <person name="Kaplan A."/>
            <person name="Kroger N."/>
            <person name="Kroth P.G."/>
            <person name="La Roche J."/>
            <person name="Lindquist E."/>
            <person name="Lommer M."/>
            <person name="Martin-Jezequel V."/>
            <person name="Lopez P.J."/>
            <person name="Lucas S."/>
            <person name="Mangogna M."/>
            <person name="McGinnis K."/>
            <person name="Medlin L.K."/>
            <person name="Montsant A."/>
            <person name="Oudot-Le Secq M.P."/>
            <person name="Napoli C."/>
            <person name="Obornik M."/>
            <person name="Parker M.S."/>
            <person name="Petit J.L."/>
            <person name="Porcel B.M."/>
            <person name="Poulsen N."/>
            <person name="Robison M."/>
            <person name="Rychlewski L."/>
            <person name="Rynearson T.A."/>
            <person name="Schmutz J."/>
            <person name="Shapiro H."/>
            <person name="Siaut M."/>
            <person name="Stanley M."/>
            <person name="Sussman M.R."/>
            <person name="Taylor A.R."/>
            <person name="Vardi A."/>
            <person name="von Dassow P."/>
            <person name="Vyverman W."/>
            <person name="Willis A."/>
            <person name="Wyrwicz L.S."/>
            <person name="Rokhsar D.S."/>
            <person name="Weissenbach J."/>
            <person name="Armbrust E.V."/>
            <person name="Green B.R."/>
            <person name="Van de Peer Y."/>
            <person name="Grigoriev I.V."/>
        </authorList>
    </citation>
    <scope>NUCLEOTIDE SEQUENCE [LARGE SCALE GENOMIC DNA]</scope>
    <source>
        <strain evidence="2 3">CCMP1335</strain>
    </source>
</reference>
<dbReference type="GO" id="GO:0006367">
    <property type="term" value="P:transcription initiation at RNA polymerase II promoter"/>
    <property type="evidence" value="ECO:0000318"/>
    <property type="project" value="GO_Central"/>
</dbReference>
<dbReference type="GeneID" id="7450717"/>
<dbReference type="STRING" id="35128.B5YNN2"/>
<gene>
    <name evidence="2" type="ORF">THAPS_23582</name>
</gene>
<dbReference type="GO" id="GO:0005669">
    <property type="term" value="C:transcription factor TFIID complex"/>
    <property type="evidence" value="ECO:0000318"/>
    <property type="project" value="GO_Central"/>
</dbReference>
<dbReference type="PANTHER" id="PTHR15137:SF9">
    <property type="entry name" value="TRANSCRIPTION INITIATION FACTOR TFIID SUBUNIT 2"/>
    <property type="match status" value="1"/>
</dbReference>
<feature type="region of interest" description="Disordered" evidence="1">
    <location>
        <begin position="1"/>
        <end position="25"/>
    </location>
</feature>
<feature type="region of interest" description="Disordered" evidence="1">
    <location>
        <begin position="196"/>
        <end position="230"/>
    </location>
</feature>
<dbReference type="EMBL" id="CP001160">
    <property type="protein sequence ID" value="ACI65017.1"/>
    <property type="molecule type" value="Genomic_DNA"/>
</dbReference>
<evidence type="ECO:0000313" key="2">
    <source>
        <dbReference type="EMBL" id="ACI65017.1"/>
    </source>
</evidence>
<accession>B5YNN2</accession>
<name>B5YNN2_THAPS</name>
<dbReference type="GO" id="GO:0003682">
    <property type="term" value="F:chromatin binding"/>
    <property type="evidence" value="ECO:0000318"/>
    <property type="project" value="GO_Central"/>
</dbReference>
<dbReference type="OMA" id="QIWIPNA"/>
<dbReference type="GO" id="GO:0000976">
    <property type="term" value="F:transcription cis-regulatory region binding"/>
    <property type="evidence" value="ECO:0000318"/>
    <property type="project" value="GO_Central"/>
</dbReference>
<feature type="region of interest" description="Disordered" evidence="1">
    <location>
        <begin position="418"/>
        <end position="450"/>
    </location>
</feature>
<evidence type="ECO:0000313" key="3">
    <source>
        <dbReference type="Proteomes" id="UP000001449"/>
    </source>
</evidence>
<dbReference type="InParanoid" id="B5YNN2"/>
<protein>
    <submittedName>
        <fullName evidence="2">Uncharacterized protein</fullName>
    </submittedName>
</protein>
<dbReference type="Proteomes" id="UP000001449">
    <property type="component" value="Chromosome 7"/>
</dbReference>
<proteinExistence type="predicted"/>
<keyword evidence="3" id="KW-1185">Reference proteome</keyword>
<feature type="region of interest" description="Disordered" evidence="1">
    <location>
        <begin position="1438"/>
        <end position="1467"/>
    </location>
</feature>
<dbReference type="PANTHER" id="PTHR15137">
    <property type="entry name" value="TRANSCRIPTION INITIATION FACTOR TFIID"/>
    <property type="match status" value="1"/>
</dbReference>
<dbReference type="RefSeq" id="XP_002296300.1">
    <property type="nucleotide sequence ID" value="XM_002296264.1"/>
</dbReference>
<evidence type="ECO:0000256" key="1">
    <source>
        <dbReference type="SAM" id="MobiDB-lite"/>
    </source>
</evidence>
<dbReference type="eggNOG" id="ENOG502SJN6">
    <property type="taxonomic scope" value="Eukaryota"/>
</dbReference>
<sequence>MSNTAATRPAAGINSNSISGQTPPPAAVAVLPSSSGAGITPKNYYPSAAASANPSAATDTRVLSVDNPCIHPSSRIKLLHQRTSLSLAYDRERGWGYCGETALYVVVDGDNCGLTEEDGEKKKNGGAVSVKEEQMDGTCNNSVKDGKDDTSQTHAKEKCCTPLQTNNEPIELALHLRDGCLVECVDVYGVVTSRISSSSSITDGADQKQGDSIETFDGHDADDLTGGGDTNDVEMVDAEAKSLRNSCGGSDKTPPLVTTTTGTTTTISNAPIVHQGGTALADKTTTVTRAITRLQPLPQHTVSFAHHDPLSVVLTRPAGLHNVEDDGGSYFDGEGGTTTNNINNINDYTRGSSSKEKQHRYEADAHGSRGIRGMVNSLRAASIASALGELRVVISPNAAVVKKEQGGGKGRIRLKIGRSKESGGSGEDMVVDGGNESGIGSSNSAETKQATVEEGGAALAVAPEITQPQTQLEAMQCWKDDLLFSSAEDSTEDDEHPTNHKRNAAGETPRGTLERKMTKDVLKWRCQSRREARLDLVAKSLAEMTCVSSENATTADASKREWKLSRAMKIVVRFTLRPSMAPPTSMVHDVDTSSLPIPGKTTPPMKHIGGLTFMSPPPSASSNTSLHVHTPHVYTNSGTHGDHQGVRSWLPTLDSASALHRSSHELTVKVTSLRNEGLWPCTSGEDFGHTQSVSHPILGDEAKEIIFGEMKEERPSVDVVYQAGIQKVERVWDAVDGCISKALGARHSRFINEFFYGRGGHNVVVGNKQSAADATPDGAVSSADIVPDTVPSSSFDSSHLDLELMAQLRQLQPTYVTSVFSSLIWSPCPSRSLGFAVGPFATLFDPEYFRLDIDDDGDEENEMGEDGDDDHAPLSIHETARKLGEGIRQLYFAHKEDRAWIHADVNDEFIFGSDYPIPINQPRRSEPTDIRLQDRQLIEGSILASTIGVPNRALCLMRDILALPAYRTSSYTQIWIPNAHMSGSSCGGNMIGCQEVGGCNYFLGGAILDSTLLPPPGMRLPFYKEGRALQFLQARNAIRGWTRAALPLGTDDDVGQGYLHTLIETFIMSLYERGHGAFGEGGGKGSFFYTKRYAIASGLNSPNLDWLPLVNIEEDEVVGAVIEERGNEHLWRNANNGTETHTSSLDEFVIGQLQAKDFIEALERTDKGVPLPSMGWQGSRQSVTFLSQNSASSTALGCGAVDMAHPMGGLMYRALKTILLNKVFEGRASVSHFTRVVRSAFIASFLRDGGVSSLKLPEEEMIVKQDEAPPPRPPFVVCVEEIIKKQALSHAIFTRALRVMSGPVHEAYLRGNLVDIGRENYDSRNERRLVANEGFPNSYVCGASGLYMRVGAHVEAADTSQTAVAAQSAAAVKGIHLQVVVEPVIPEGGCAFGGPVTMRVIENEGQCREFVKAIPEDGSRADWGPVFLHARPVTTAKQQQAASGISETPAPGATVEGSGTEGGGHNSGVVVTGGSSSVYTKDHLHREGFQALELIRITNITPLLWIRVDPHGLYNGRLSIFQQDACLAEQLFHDGCAFGQIEALRSLAERPLKIQATSKVTNVHDVPVSELPVRVLGDCLRGSVALHCDLPHNPAIRAQAALAIAQWQNNKAPESRDVVGGNAWLGLDLLMQYFKERFCKNGVVLPPNFRRLVLHKHIAGGASGDTTSDGGYQYLDALTQKDERKNAIGFADEVEVEEDEEYRVRSACITAITSIRAQDGMTPPSVLLFMEEVLQSGDKAAAGSLLLPHEEEQLKRKQDQALDEEIAHYRRIIGPYDEDVSNLPYVSLSLVADALLALCHIHVRQQNDFDPTAGGQGNADHPIVPLMESCRGWLDWDLERERVRTDANQSNLNGVGGACHATIAPCAITALCHLALLKQCTSNIAPALTGSGLIGVKRKPEQIVRDEPASAQYYIDIFDGRPTKADTTRAAAAQAVACICCASDRNEDKEPLGLLLSLEFLLNRILEPTTSPGLRLTLALLMMDACTGKICSLQRVGSFCGQGSLSACGSRFTNGPLGASAGGDNGSALLMTVSDSTYPAANAVNDGARRGLRLLKDNCKDGTYSNKIVVRVATFATRLWRTINGENIVATQQLQSGSGGVCAHDGNLRCALVALWQWIWPKHCFQLMRSQGWHALEGTPQYYEMGLVSVMKTTPDEKEATAVEDQILAPLAKVVDSEIDKQIWRGEMASKSYDYSKRDRNAAGTAAAEIGQPLPVVEKDAAWKLGGWVASTAQQRRAQGADGGSAVTKIRLLVKNSSAENS</sequence>
<dbReference type="KEGG" id="tps:THAPS_23582"/>
<organism evidence="2 3">
    <name type="scientific">Thalassiosira pseudonana</name>
    <name type="common">Marine diatom</name>
    <name type="synonym">Cyclotella nana</name>
    <dbReference type="NCBI Taxonomy" id="35128"/>
    <lineage>
        <taxon>Eukaryota</taxon>
        <taxon>Sar</taxon>
        <taxon>Stramenopiles</taxon>
        <taxon>Ochrophyta</taxon>
        <taxon>Bacillariophyta</taxon>
        <taxon>Coscinodiscophyceae</taxon>
        <taxon>Thalassiosirophycidae</taxon>
        <taxon>Thalassiosirales</taxon>
        <taxon>Thalassiosiraceae</taxon>
        <taxon>Thalassiosira</taxon>
    </lineage>
</organism>
<reference evidence="2 3" key="1">
    <citation type="journal article" date="2004" name="Science">
        <title>The genome of the diatom Thalassiosira pseudonana: ecology, evolution, and metabolism.</title>
        <authorList>
            <person name="Armbrust E.V."/>
            <person name="Berges J.A."/>
            <person name="Bowler C."/>
            <person name="Green B.R."/>
            <person name="Martinez D."/>
            <person name="Putnam N.H."/>
            <person name="Zhou S."/>
            <person name="Allen A.E."/>
            <person name="Apt K.E."/>
            <person name="Bechner M."/>
            <person name="Brzezinski M.A."/>
            <person name="Chaal B.K."/>
            <person name="Chiovitti A."/>
            <person name="Davis A.K."/>
            <person name="Demarest M.S."/>
            <person name="Detter J.C."/>
            <person name="Glavina T."/>
            <person name="Goodstein D."/>
            <person name="Hadi M.Z."/>
            <person name="Hellsten U."/>
            <person name="Hildebrand M."/>
            <person name="Jenkins B.D."/>
            <person name="Jurka J."/>
            <person name="Kapitonov V.V."/>
            <person name="Kroger N."/>
            <person name="Lau W.W."/>
            <person name="Lane T.W."/>
            <person name="Larimer F.W."/>
            <person name="Lippmeier J.C."/>
            <person name="Lucas S."/>
            <person name="Medina M."/>
            <person name="Montsant A."/>
            <person name="Obornik M."/>
            <person name="Parker M.S."/>
            <person name="Palenik B."/>
            <person name="Pazour G.J."/>
            <person name="Richardson P.M."/>
            <person name="Rynearson T.A."/>
            <person name="Saito M.A."/>
            <person name="Schwartz D.C."/>
            <person name="Thamatrakoln K."/>
            <person name="Valentin K."/>
            <person name="Vardi A."/>
            <person name="Wilkerson F.P."/>
            <person name="Rokhsar D.S."/>
        </authorList>
    </citation>
    <scope>NUCLEOTIDE SEQUENCE [LARGE SCALE GENOMIC DNA]</scope>
    <source>
        <strain evidence="2 3">CCMP1335</strain>
    </source>
</reference>
<dbReference type="PaxDb" id="35128-Thaps23582"/>
<feature type="compositionally biased region" description="Basic and acidic residues" evidence="1">
    <location>
        <begin position="205"/>
        <end position="222"/>
    </location>
</feature>
<feature type="compositionally biased region" description="Basic and acidic residues" evidence="1">
    <location>
        <begin position="144"/>
        <end position="154"/>
    </location>
</feature>
<dbReference type="InterPro" id="IPR037813">
    <property type="entry name" value="TAF2"/>
</dbReference>
<feature type="region of interest" description="Disordered" evidence="1">
    <location>
        <begin position="488"/>
        <end position="514"/>
    </location>
</feature>
<dbReference type="HOGENOM" id="CLU_235714_0_0_1"/>
<feature type="region of interest" description="Disordered" evidence="1">
    <location>
        <begin position="117"/>
        <end position="154"/>
    </location>
</feature>